<dbReference type="InterPro" id="IPR050834">
    <property type="entry name" value="Glycosyltransf_2"/>
</dbReference>
<proteinExistence type="predicted"/>
<feature type="domain" description="Glycosyltransferase 2-like" evidence="1">
    <location>
        <begin position="5"/>
        <end position="155"/>
    </location>
</feature>
<dbReference type="STRING" id="329726.AM1_5721"/>
<dbReference type="HOGENOM" id="CLU_025996_0_0_3"/>
<keyword evidence="3" id="KW-1185">Reference proteome</keyword>
<keyword evidence="2" id="KW-0808">Transferase</keyword>
<dbReference type="SUPFAM" id="SSF53448">
    <property type="entry name" value="Nucleotide-diphospho-sugar transferases"/>
    <property type="match status" value="1"/>
</dbReference>
<dbReference type="GO" id="GO:0016740">
    <property type="term" value="F:transferase activity"/>
    <property type="evidence" value="ECO:0007669"/>
    <property type="project" value="UniProtKB-KW"/>
</dbReference>
<dbReference type="InterPro" id="IPR001173">
    <property type="entry name" value="Glyco_trans_2-like"/>
</dbReference>
<dbReference type="Proteomes" id="UP000000268">
    <property type="component" value="Chromosome"/>
</dbReference>
<dbReference type="eggNOG" id="COG1216">
    <property type="taxonomic scope" value="Bacteria"/>
</dbReference>
<dbReference type="EMBL" id="CP000828">
    <property type="protein sequence ID" value="ABW30668.1"/>
    <property type="molecule type" value="Genomic_DNA"/>
</dbReference>
<evidence type="ECO:0000259" key="1">
    <source>
        <dbReference type="Pfam" id="PF00535"/>
    </source>
</evidence>
<dbReference type="KEGG" id="amr:AM1_5721"/>
<organism evidence="2 3">
    <name type="scientific">Acaryochloris marina (strain MBIC 11017)</name>
    <dbReference type="NCBI Taxonomy" id="329726"/>
    <lineage>
        <taxon>Bacteria</taxon>
        <taxon>Bacillati</taxon>
        <taxon>Cyanobacteriota</taxon>
        <taxon>Cyanophyceae</taxon>
        <taxon>Acaryochloridales</taxon>
        <taxon>Acaryochloridaceae</taxon>
        <taxon>Acaryochloris</taxon>
    </lineage>
</organism>
<dbReference type="PANTHER" id="PTHR43685">
    <property type="entry name" value="GLYCOSYLTRANSFERASE"/>
    <property type="match status" value="1"/>
</dbReference>
<dbReference type="RefSeq" id="WP_012165883.1">
    <property type="nucleotide sequence ID" value="NC_009925.1"/>
</dbReference>
<dbReference type="Pfam" id="PF00535">
    <property type="entry name" value="Glycos_transf_2"/>
    <property type="match status" value="1"/>
</dbReference>
<name>B0CGB5_ACAM1</name>
<dbReference type="Gene3D" id="3.90.550.10">
    <property type="entry name" value="Spore Coat Polysaccharide Biosynthesis Protein SpsA, Chain A"/>
    <property type="match status" value="1"/>
</dbReference>
<protein>
    <submittedName>
        <fullName evidence="2">Glycosyl transferase, family 2, putative</fullName>
    </submittedName>
</protein>
<sequence length="327" mass="37329">MVKVSVIITTFNSMRFFPETLESVLKQTFSDIEVIIVDDGSSDGISDWITSVVDSRVVFHAQSNQGVSSARNTGIRLARGEYIAFLDGDDFWAPTKLEQQVRVLALEDEVGLVHTWLALMDEESRLTGRVMKPQSEGAIWEEIVESNMIACSSVMVRRSCLDVVGIFDSALIVAEDWDLWIRVAAVCRISVIKDPLVQYRIHPSSKSKRYPEMVEDFRTIIERAFQSVPYDYLPIRNRSYGRVNLCIAWKCIQAKEPDFKKADFFCQQAINHYPNLRFSREFISFSIANTLMQLVGMKSYVWCLSLFNTVRKIFSRNHALSPVGHSS</sequence>
<dbReference type="CAZy" id="GT2">
    <property type="family name" value="Glycosyltransferase Family 2"/>
</dbReference>
<gene>
    <name evidence="2" type="ordered locus">AM1_5721</name>
</gene>
<evidence type="ECO:0000313" key="2">
    <source>
        <dbReference type="EMBL" id="ABW30668.1"/>
    </source>
</evidence>
<reference evidence="2 3" key="1">
    <citation type="journal article" date="2008" name="Proc. Natl. Acad. Sci. U.S.A.">
        <title>Niche adaptation and genome expansion in the chlorophyll d-producing cyanobacterium Acaryochloris marina.</title>
        <authorList>
            <person name="Swingley W.D."/>
            <person name="Chen M."/>
            <person name="Cheung P.C."/>
            <person name="Conrad A.L."/>
            <person name="Dejesa L.C."/>
            <person name="Hao J."/>
            <person name="Honchak B.M."/>
            <person name="Karbach L.E."/>
            <person name="Kurdoglu A."/>
            <person name="Lahiri S."/>
            <person name="Mastrian S.D."/>
            <person name="Miyashita H."/>
            <person name="Page L."/>
            <person name="Ramakrishna P."/>
            <person name="Satoh S."/>
            <person name="Sattley W.M."/>
            <person name="Shimada Y."/>
            <person name="Taylor H.L."/>
            <person name="Tomo T."/>
            <person name="Tsuchiya T."/>
            <person name="Wang Z.T."/>
            <person name="Raymond J."/>
            <person name="Mimuro M."/>
            <person name="Blankenship R.E."/>
            <person name="Touchman J.W."/>
        </authorList>
    </citation>
    <scope>NUCLEOTIDE SEQUENCE [LARGE SCALE GENOMIC DNA]</scope>
    <source>
        <strain evidence="3">MBIC 11017</strain>
    </source>
</reference>
<evidence type="ECO:0000313" key="3">
    <source>
        <dbReference type="Proteomes" id="UP000000268"/>
    </source>
</evidence>
<dbReference type="PANTHER" id="PTHR43685:SF11">
    <property type="entry name" value="GLYCOSYLTRANSFERASE TAGX-RELATED"/>
    <property type="match status" value="1"/>
</dbReference>
<dbReference type="InterPro" id="IPR029044">
    <property type="entry name" value="Nucleotide-diphossugar_trans"/>
</dbReference>
<accession>B0CGB5</accession>
<dbReference type="AlphaFoldDB" id="B0CGB5"/>
<dbReference type="OrthoDB" id="455644at2"/>